<comment type="caution">
    <text evidence="1">The sequence shown here is derived from an EMBL/GenBank/DDBJ whole genome shotgun (WGS) entry which is preliminary data.</text>
</comment>
<name>A0A5B7JT98_PORTR</name>
<evidence type="ECO:0000313" key="2">
    <source>
        <dbReference type="Proteomes" id="UP000324222"/>
    </source>
</evidence>
<reference evidence="1 2" key="1">
    <citation type="submission" date="2019-05" db="EMBL/GenBank/DDBJ databases">
        <title>Another draft genome of Portunus trituberculatus and its Hox gene families provides insights of decapod evolution.</title>
        <authorList>
            <person name="Jeong J.-H."/>
            <person name="Song I."/>
            <person name="Kim S."/>
            <person name="Choi T."/>
            <person name="Kim D."/>
            <person name="Ryu S."/>
            <person name="Kim W."/>
        </authorList>
    </citation>
    <scope>NUCLEOTIDE SEQUENCE [LARGE SCALE GENOMIC DNA]</scope>
    <source>
        <tissue evidence="1">Muscle</tissue>
    </source>
</reference>
<dbReference type="Proteomes" id="UP000324222">
    <property type="component" value="Unassembled WGS sequence"/>
</dbReference>
<protein>
    <submittedName>
        <fullName evidence="1">Uncharacterized protein</fullName>
    </submittedName>
</protein>
<evidence type="ECO:0000313" key="1">
    <source>
        <dbReference type="EMBL" id="MPC97825.1"/>
    </source>
</evidence>
<sequence>MSPGVVLCGYHRRGRWPVYLKKAQVRRRTAGYQDEGTPEAARRVGRSSVVIARVESRERSAVC</sequence>
<dbReference type="AlphaFoldDB" id="A0A5B7JT98"/>
<accession>A0A5B7JT98</accession>
<dbReference type="EMBL" id="VSRR010111603">
    <property type="protein sequence ID" value="MPC97825.1"/>
    <property type="molecule type" value="Genomic_DNA"/>
</dbReference>
<proteinExistence type="predicted"/>
<gene>
    <name evidence="1" type="ORF">E2C01_093159</name>
</gene>
<keyword evidence="2" id="KW-1185">Reference proteome</keyword>
<organism evidence="1 2">
    <name type="scientific">Portunus trituberculatus</name>
    <name type="common">Swimming crab</name>
    <name type="synonym">Neptunus trituberculatus</name>
    <dbReference type="NCBI Taxonomy" id="210409"/>
    <lineage>
        <taxon>Eukaryota</taxon>
        <taxon>Metazoa</taxon>
        <taxon>Ecdysozoa</taxon>
        <taxon>Arthropoda</taxon>
        <taxon>Crustacea</taxon>
        <taxon>Multicrustacea</taxon>
        <taxon>Malacostraca</taxon>
        <taxon>Eumalacostraca</taxon>
        <taxon>Eucarida</taxon>
        <taxon>Decapoda</taxon>
        <taxon>Pleocyemata</taxon>
        <taxon>Brachyura</taxon>
        <taxon>Eubrachyura</taxon>
        <taxon>Portunoidea</taxon>
        <taxon>Portunidae</taxon>
        <taxon>Portuninae</taxon>
        <taxon>Portunus</taxon>
    </lineage>
</organism>